<accession>A0ABN1L3I7</accession>
<sequence>MKKLLILIVAIAIYLHFYPNAEVTNFYNQKKEYLLDQFAELSDTKVRLKAEKIYTDLEPKMTAYSPEEIAQVKSITSSRANVKEFYHNICQTETRDIVLHLKHQKQVCQVISNYTNMF</sequence>
<proteinExistence type="predicted"/>
<evidence type="ECO:0000313" key="2">
    <source>
        <dbReference type="Proteomes" id="UP001500021"/>
    </source>
</evidence>
<reference evidence="1 2" key="1">
    <citation type="journal article" date="2019" name="Int. J. Syst. Evol. Microbiol.">
        <title>The Global Catalogue of Microorganisms (GCM) 10K type strain sequencing project: providing services to taxonomists for standard genome sequencing and annotation.</title>
        <authorList>
            <consortium name="The Broad Institute Genomics Platform"/>
            <consortium name="The Broad Institute Genome Sequencing Center for Infectious Disease"/>
            <person name="Wu L."/>
            <person name="Ma J."/>
        </authorList>
    </citation>
    <scope>NUCLEOTIDE SEQUENCE [LARGE SCALE GENOMIC DNA]</scope>
    <source>
        <strain evidence="1 2">JCM 15608</strain>
    </source>
</reference>
<name>A0ABN1L3I7_9GAMM</name>
<keyword evidence="2" id="KW-1185">Reference proteome</keyword>
<organism evidence="1 2">
    <name type="scientific">Colwellia asteriadis</name>
    <dbReference type="NCBI Taxonomy" id="517723"/>
    <lineage>
        <taxon>Bacteria</taxon>
        <taxon>Pseudomonadati</taxon>
        <taxon>Pseudomonadota</taxon>
        <taxon>Gammaproteobacteria</taxon>
        <taxon>Alteromonadales</taxon>
        <taxon>Colwelliaceae</taxon>
        <taxon>Colwellia</taxon>
    </lineage>
</organism>
<protein>
    <submittedName>
        <fullName evidence="1">Uncharacterized protein</fullName>
    </submittedName>
</protein>
<evidence type="ECO:0000313" key="1">
    <source>
        <dbReference type="EMBL" id="GAA0811452.1"/>
    </source>
</evidence>
<gene>
    <name evidence="1" type="ORF">GCM10009111_03990</name>
</gene>
<dbReference type="EMBL" id="BAAAFA010000001">
    <property type="protein sequence ID" value="GAA0811452.1"/>
    <property type="molecule type" value="Genomic_DNA"/>
</dbReference>
<comment type="caution">
    <text evidence="1">The sequence shown here is derived from an EMBL/GenBank/DDBJ whole genome shotgun (WGS) entry which is preliminary data.</text>
</comment>
<dbReference type="Proteomes" id="UP001500021">
    <property type="component" value="Unassembled WGS sequence"/>
</dbReference>
<dbReference type="RefSeq" id="WP_215980232.1">
    <property type="nucleotide sequence ID" value="NZ_BAAAFA010000001.1"/>
</dbReference>